<proteinExistence type="predicted"/>
<sequence>MSISEKQILESIEFLNSNRIQPTYRAVREHLGAGSNSTIQLVLKAWQKKKDQDRALEEASCPSSISDRVHQLEVAIWRAAKDLARLELEEICSGFDEETASLAAHLDDLDTLRAAAEETVEEQSKEIAALRAKVDQADSERATLLLRVSGLESSERVLRESLAKAEQRESDLAEILKERISTAQSANKK</sequence>
<protein>
    <recommendedName>
        <fullName evidence="2">KfrA N-terminal DNA-binding domain-containing protein</fullName>
    </recommendedName>
</protein>
<accession>A0ABP7QDB5</accession>
<evidence type="ECO:0000313" key="3">
    <source>
        <dbReference type="EMBL" id="GAA3979235.1"/>
    </source>
</evidence>
<evidence type="ECO:0000313" key="4">
    <source>
        <dbReference type="Proteomes" id="UP001501337"/>
    </source>
</evidence>
<dbReference type="Proteomes" id="UP001501337">
    <property type="component" value="Unassembled WGS sequence"/>
</dbReference>
<feature type="domain" description="KfrA N-terminal DNA-binding" evidence="2">
    <location>
        <begin position="20"/>
        <end position="119"/>
    </location>
</feature>
<gene>
    <name evidence="3" type="ORF">GCM10022278_39730</name>
</gene>
<keyword evidence="4" id="KW-1185">Reference proteome</keyword>
<dbReference type="EMBL" id="BAABBO010000023">
    <property type="protein sequence ID" value="GAA3979235.1"/>
    <property type="molecule type" value="Genomic_DNA"/>
</dbReference>
<keyword evidence="1" id="KW-0175">Coiled coil</keyword>
<dbReference type="RefSeq" id="WP_344809706.1">
    <property type="nucleotide sequence ID" value="NZ_BAABBO010000023.1"/>
</dbReference>
<organism evidence="3 4">
    <name type="scientific">Allohahella marinimesophila</name>
    <dbReference type="NCBI Taxonomy" id="1054972"/>
    <lineage>
        <taxon>Bacteria</taxon>
        <taxon>Pseudomonadati</taxon>
        <taxon>Pseudomonadota</taxon>
        <taxon>Gammaproteobacteria</taxon>
        <taxon>Oceanospirillales</taxon>
        <taxon>Hahellaceae</taxon>
        <taxon>Allohahella</taxon>
    </lineage>
</organism>
<feature type="coiled-coil region" evidence="1">
    <location>
        <begin position="102"/>
        <end position="147"/>
    </location>
</feature>
<evidence type="ECO:0000256" key="1">
    <source>
        <dbReference type="SAM" id="Coils"/>
    </source>
</evidence>
<reference evidence="4" key="1">
    <citation type="journal article" date="2019" name="Int. J. Syst. Evol. Microbiol.">
        <title>The Global Catalogue of Microorganisms (GCM) 10K type strain sequencing project: providing services to taxonomists for standard genome sequencing and annotation.</title>
        <authorList>
            <consortium name="The Broad Institute Genomics Platform"/>
            <consortium name="The Broad Institute Genome Sequencing Center for Infectious Disease"/>
            <person name="Wu L."/>
            <person name="Ma J."/>
        </authorList>
    </citation>
    <scope>NUCLEOTIDE SEQUENCE [LARGE SCALE GENOMIC DNA]</scope>
    <source>
        <strain evidence="4">JCM 17555</strain>
    </source>
</reference>
<dbReference type="Pfam" id="PF11740">
    <property type="entry name" value="KfrA_N"/>
    <property type="match status" value="1"/>
</dbReference>
<name>A0ABP7QDB5_9GAMM</name>
<comment type="caution">
    <text evidence="3">The sequence shown here is derived from an EMBL/GenBank/DDBJ whole genome shotgun (WGS) entry which is preliminary data.</text>
</comment>
<evidence type="ECO:0000259" key="2">
    <source>
        <dbReference type="Pfam" id="PF11740"/>
    </source>
</evidence>
<dbReference type="InterPro" id="IPR021104">
    <property type="entry name" value="KfrA_DNA-bd_N"/>
</dbReference>